<dbReference type="AlphaFoldDB" id="A0AAD9UY53"/>
<name>A0AAD9UY53_ACRCE</name>
<gene>
    <name evidence="1" type="ORF">P5673_024288</name>
</gene>
<dbReference type="Proteomes" id="UP001249851">
    <property type="component" value="Unassembled WGS sequence"/>
</dbReference>
<organism evidence="1 2">
    <name type="scientific">Acropora cervicornis</name>
    <name type="common">Staghorn coral</name>
    <dbReference type="NCBI Taxonomy" id="6130"/>
    <lineage>
        <taxon>Eukaryota</taxon>
        <taxon>Metazoa</taxon>
        <taxon>Cnidaria</taxon>
        <taxon>Anthozoa</taxon>
        <taxon>Hexacorallia</taxon>
        <taxon>Scleractinia</taxon>
        <taxon>Astrocoeniina</taxon>
        <taxon>Acroporidae</taxon>
        <taxon>Acropora</taxon>
    </lineage>
</organism>
<reference evidence="1" key="2">
    <citation type="journal article" date="2023" name="Science">
        <title>Genomic signatures of disease resistance in endangered staghorn corals.</title>
        <authorList>
            <person name="Vollmer S.V."/>
            <person name="Selwyn J.D."/>
            <person name="Despard B.A."/>
            <person name="Roesel C.L."/>
        </authorList>
    </citation>
    <scope>NUCLEOTIDE SEQUENCE</scope>
    <source>
        <strain evidence="1">K2</strain>
    </source>
</reference>
<dbReference type="SUPFAM" id="SSF48403">
    <property type="entry name" value="Ankyrin repeat"/>
    <property type="match status" value="1"/>
</dbReference>
<dbReference type="InterPro" id="IPR036770">
    <property type="entry name" value="Ankyrin_rpt-contain_sf"/>
</dbReference>
<proteinExistence type="predicted"/>
<sequence length="175" mass="20352">MNATTKMTKATNHPWVLNSFIFKPEQYQTMSCNKQVMRYALRYYWNMEQMVKCTWQEGGHLHIVLLRGSLAILQALVQKGVSVTKRDFAGETPKRVAQIYGHQDCLEFIESLENPHPEEIKSALDTRNHRKPNIYAMNLEGLSSDLKENLTEDTRINYNEVMEQSQHSRVTFLST</sequence>
<comment type="caution">
    <text evidence="1">The sequence shown here is derived from an EMBL/GenBank/DDBJ whole genome shotgun (WGS) entry which is preliminary data.</text>
</comment>
<dbReference type="EMBL" id="JARQWQ010000071">
    <property type="protein sequence ID" value="KAK2554283.1"/>
    <property type="molecule type" value="Genomic_DNA"/>
</dbReference>
<dbReference type="Gene3D" id="1.25.40.20">
    <property type="entry name" value="Ankyrin repeat-containing domain"/>
    <property type="match status" value="1"/>
</dbReference>
<reference evidence="1" key="1">
    <citation type="journal article" date="2023" name="G3 (Bethesda)">
        <title>Whole genome assembly and annotation of the endangered Caribbean coral Acropora cervicornis.</title>
        <authorList>
            <person name="Selwyn J.D."/>
            <person name="Vollmer S.V."/>
        </authorList>
    </citation>
    <scope>NUCLEOTIDE SEQUENCE</scope>
    <source>
        <strain evidence="1">K2</strain>
    </source>
</reference>
<evidence type="ECO:0000313" key="2">
    <source>
        <dbReference type="Proteomes" id="UP001249851"/>
    </source>
</evidence>
<protein>
    <submittedName>
        <fullName evidence="1">Uncharacterized protein</fullName>
    </submittedName>
</protein>
<keyword evidence="2" id="KW-1185">Reference proteome</keyword>
<accession>A0AAD9UY53</accession>
<evidence type="ECO:0000313" key="1">
    <source>
        <dbReference type="EMBL" id="KAK2554283.1"/>
    </source>
</evidence>